<dbReference type="GO" id="GO:0003677">
    <property type="term" value="F:DNA binding"/>
    <property type="evidence" value="ECO:0007669"/>
    <property type="project" value="UniProtKB-UniRule"/>
</dbReference>
<protein>
    <recommendedName>
        <fullName evidence="4">HTH-type transcriptional regulator</fullName>
    </recommendedName>
</protein>
<dbReference type="RefSeq" id="WP_085886424.1">
    <property type="nucleotide sequence ID" value="NZ_FWFN01000001.1"/>
</dbReference>
<dbReference type="SUPFAM" id="SSF46785">
    <property type="entry name" value="Winged helix' DNA-binding domain"/>
    <property type="match status" value="1"/>
</dbReference>
<evidence type="ECO:0000256" key="5">
    <source>
        <dbReference type="SAM" id="MobiDB-lite"/>
    </source>
</evidence>
<evidence type="ECO:0000256" key="1">
    <source>
        <dbReference type="ARBA" id="ARBA00023015"/>
    </source>
</evidence>
<evidence type="ECO:0000259" key="6">
    <source>
        <dbReference type="Pfam" id="PF12802"/>
    </source>
</evidence>
<organism evidence="7 8">
    <name type="scientific">Pseudooceanicola marinus</name>
    <dbReference type="NCBI Taxonomy" id="396013"/>
    <lineage>
        <taxon>Bacteria</taxon>
        <taxon>Pseudomonadati</taxon>
        <taxon>Pseudomonadota</taxon>
        <taxon>Alphaproteobacteria</taxon>
        <taxon>Rhodobacterales</taxon>
        <taxon>Paracoccaceae</taxon>
        <taxon>Pseudooceanicola</taxon>
    </lineage>
</organism>
<evidence type="ECO:0000313" key="7">
    <source>
        <dbReference type="EMBL" id="SLN17199.1"/>
    </source>
</evidence>
<dbReference type="AlphaFoldDB" id="A0A1X6YCD5"/>
<proteinExistence type="inferred from homology"/>
<dbReference type="PANTHER" id="PTHR38465:SF1">
    <property type="entry name" value="HTH-TYPE TRANSCRIPTIONAL REGULATOR MJ1563-RELATED"/>
    <property type="match status" value="1"/>
</dbReference>
<feature type="domain" description="HTH marR-type" evidence="6">
    <location>
        <begin position="22"/>
        <end position="81"/>
    </location>
</feature>
<evidence type="ECO:0000256" key="4">
    <source>
        <dbReference type="PIRNR" id="PIRNR006707"/>
    </source>
</evidence>
<keyword evidence="8" id="KW-1185">Reference proteome</keyword>
<dbReference type="InterPro" id="IPR036390">
    <property type="entry name" value="WH_DNA-bd_sf"/>
</dbReference>
<dbReference type="Pfam" id="PF12802">
    <property type="entry name" value="MarR_2"/>
    <property type="match status" value="1"/>
</dbReference>
<dbReference type="PANTHER" id="PTHR38465">
    <property type="entry name" value="HTH-TYPE TRANSCRIPTIONAL REGULATOR MJ1563-RELATED"/>
    <property type="match status" value="1"/>
</dbReference>
<dbReference type="InterPro" id="IPR052362">
    <property type="entry name" value="HTH-GbsR_regulator"/>
</dbReference>
<dbReference type="InterPro" id="IPR036388">
    <property type="entry name" value="WH-like_DNA-bd_sf"/>
</dbReference>
<feature type="region of interest" description="Disordered" evidence="5">
    <location>
        <begin position="158"/>
        <end position="181"/>
    </location>
</feature>
<evidence type="ECO:0000313" key="8">
    <source>
        <dbReference type="Proteomes" id="UP000193963"/>
    </source>
</evidence>
<name>A0A1X6YCD5_9RHOB</name>
<keyword evidence="3 4" id="KW-0804">Transcription</keyword>
<keyword evidence="1 4" id="KW-0805">Transcription regulation</keyword>
<dbReference type="Proteomes" id="UP000193963">
    <property type="component" value="Unassembled WGS sequence"/>
</dbReference>
<dbReference type="OrthoDB" id="9792628at2"/>
<dbReference type="InterPro" id="IPR026282">
    <property type="entry name" value="MJ1563"/>
</dbReference>
<comment type="similarity">
    <text evidence="4">Belongs to the GbsR family.</text>
</comment>
<keyword evidence="2 4" id="KW-0238">DNA-binding</keyword>
<sequence>MVELTPAMQAMILHWGEMGSTWGLNRSAAQMLILLHLSPDPLSAGEISETLGLARSNVSAGLKELHGWQVIEGSRHLGDRKEYFTAPRDITVLARAVIAARHEREVAPYRAALDTQMAAATRDGTPAPVLARLRETARVMDALDNSARQALDDTLTALADEAASQSQNDTAKPKKKKKKTS</sequence>
<dbReference type="InterPro" id="IPR000835">
    <property type="entry name" value="HTH_MarR-typ"/>
</dbReference>
<dbReference type="EMBL" id="FWFN01000001">
    <property type="protein sequence ID" value="SLN17199.1"/>
    <property type="molecule type" value="Genomic_DNA"/>
</dbReference>
<reference evidence="7 8" key="1">
    <citation type="submission" date="2017-03" db="EMBL/GenBank/DDBJ databases">
        <authorList>
            <person name="Afonso C.L."/>
            <person name="Miller P.J."/>
            <person name="Scott M.A."/>
            <person name="Spackman E."/>
            <person name="Goraichik I."/>
            <person name="Dimitrov K.M."/>
            <person name="Suarez D.L."/>
            <person name="Swayne D.E."/>
        </authorList>
    </citation>
    <scope>NUCLEOTIDE SEQUENCE [LARGE SCALE GENOMIC DNA]</scope>
    <source>
        <strain evidence="7 8">CECT 7751</strain>
    </source>
</reference>
<evidence type="ECO:0000256" key="2">
    <source>
        <dbReference type="ARBA" id="ARBA00023125"/>
    </source>
</evidence>
<gene>
    <name evidence="7" type="ORF">PSM7751_00531</name>
</gene>
<dbReference type="PIRSF" id="PIRSF006707">
    <property type="entry name" value="MJ1563"/>
    <property type="match status" value="1"/>
</dbReference>
<accession>A0A1X6YCD5</accession>
<dbReference type="Gene3D" id="1.10.10.10">
    <property type="entry name" value="Winged helix-like DNA-binding domain superfamily/Winged helix DNA-binding domain"/>
    <property type="match status" value="1"/>
</dbReference>
<dbReference type="GO" id="GO:0003700">
    <property type="term" value="F:DNA-binding transcription factor activity"/>
    <property type="evidence" value="ECO:0007669"/>
    <property type="project" value="InterPro"/>
</dbReference>
<evidence type="ECO:0000256" key="3">
    <source>
        <dbReference type="ARBA" id="ARBA00023163"/>
    </source>
</evidence>